<protein>
    <submittedName>
        <fullName evidence="2">SeqA protein N-terminal domain</fullName>
    </submittedName>
</protein>
<name>A0A8S5RT86_9CAUD</name>
<evidence type="ECO:0000313" key="2">
    <source>
        <dbReference type="EMBL" id="DAE92380.1"/>
    </source>
</evidence>
<organism evidence="2">
    <name type="scientific">Siphoviridae sp. ctZF426</name>
    <dbReference type="NCBI Taxonomy" id="2827580"/>
    <lineage>
        <taxon>Viruses</taxon>
        <taxon>Duplodnaviria</taxon>
        <taxon>Heunggongvirae</taxon>
        <taxon>Uroviricota</taxon>
        <taxon>Caudoviricetes</taxon>
    </lineage>
</organism>
<proteinExistence type="predicted"/>
<reference evidence="2" key="1">
    <citation type="journal article" date="2021" name="Proc. Natl. Acad. Sci. U.S.A.">
        <title>A Catalog of Tens of Thousands of Viruses from Human Metagenomes Reveals Hidden Associations with Chronic Diseases.</title>
        <authorList>
            <person name="Tisza M.J."/>
            <person name="Buck C.B."/>
        </authorList>
    </citation>
    <scope>NUCLEOTIDE SEQUENCE</scope>
    <source>
        <strain evidence="2">CtZF426</strain>
    </source>
</reference>
<accession>A0A8S5RT86</accession>
<evidence type="ECO:0000256" key="1">
    <source>
        <dbReference type="SAM" id="MobiDB-lite"/>
    </source>
</evidence>
<feature type="region of interest" description="Disordered" evidence="1">
    <location>
        <begin position="1"/>
        <end position="33"/>
    </location>
</feature>
<sequence>MVGFADDGSEESPWRARDAAGACGPDVEEGRAAPDAVAAVSSAVMPAEPDGGEPPVEGAGVRRTVRYRNNRPTGGEVAKPHSFRVEDSVWERARRRALRNNHTMNYVVRALVSAYARGRLRVGEAVPAVDVVRPRGPYGRHGD</sequence>
<dbReference type="EMBL" id="BK057799">
    <property type="protein sequence ID" value="DAE92380.1"/>
    <property type="molecule type" value="Genomic_DNA"/>
</dbReference>